<feature type="compositionally biased region" description="Basic and acidic residues" evidence="1">
    <location>
        <begin position="67"/>
        <end position="85"/>
    </location>
</feature>
<gene>
    <name evidence="2" type="ORF">K432DRAFT_439955</name>
</gene>
<organism evidence="2 3">
    <name type="scientific">Lepidopterella palustris CBS 459.81</name>
    <dbReference type="NCBI Taxonomy" id="1314670"/>
    <lineage>
        <taxon>Eukaryota</taxon>
        <taxon>Fungi</taxon>
        <taxon>Dikarya</taxon>
        <taxon>Ascomycota</taxon>
        <taxon>Pezizomycotina</taxon>
        <taxon>Dothideomycetes</taxon>
        <taxon>Pleosporomycetidae</taxon>
        <taxon>Mytilinidiales</taxon>
        <taxon>Argynnaceae</taxon>
        <taxon>Lepidopterella</taxon>
    </lineage>
</organism>
<dbReference type="EMBL" id="KV744834">
    <property type="protein sequence ID" value="OCK84588.1"/>
    <property type="molecule type" value="Genomic_DNA"/>
</dbReference>
<feature type="region of interest" description="Disordered" evidence="1">
    <location>
        <begin position="176"/>
        <end position="208"/>
    </location>
</feature>
<protein>
    <submittedName>
        <fullName evidence="2">Uncharacterized protein</fullName>
    </submittedName>
</protein>
<evidence type="ECO:0000256" key="1">
    <source>
        <dbReference type="SAM" id="MobiDB-lite"/>
    </source>
</evidence>
<feature type="compositionally biased region" description="Acidic residues" evidence="1">
    <location>
        <begin position="86"/>
        <end position="97"/>
    </location>
</feature>
<feature type="compositionally biased region" description="Pro residues" evidence="1">
    <location>
        <begin position="176"/>
        <end position="188"/>
    </location>
</feature>
<sequence length="264" mass="29684">MDSLAEREVSYQQRGYIPTKGSGNGKQQGGKSTKHSGEKRHRRNRASDGHIVIDNSDEITSTTYQFTERETNNSRSDEESIKRESEDEPQAIDDDNVTTDPDIIITTSAESSSEWATLQNNRIVKPFSASDAISNLCPVDTYNLTLWSFRPRRTHKDNGLGKICFLDLPPLPVPPLLAPLPTPPPTPQPQKTKEKDTYNLQGRTRPKEPEALPVTSTEIWKAIKRYVDSLTECDIGNFDEKADFIISALTWDVIHTTGMIDRIN</sequence>
<dbReference type="Proteomes" id="UP000250266">
    <property type="component" value="Unassembled WGS sequence"/>
</dbReference>
<evidence type="ECO:0000313" key="3">
    <source>
        <dbReference type="Proteomes" id="UP000250266"/>
    </source>
</evidence>
<accession>A0A8E2JJC3</accession>
<keyword evidence="3" id="KW-1185">Reference proteome</keyword>
<feature type="region of interest" description="Disordered" evidence="1">
    <location>
        <begin position="1"/>
        <end position="100"/>
    </location>
</feature>
<evidence type="ECO:0000313" key="2">
    <source>
        <dbReference type="EMBL" id="OCK84588.1"/>
    </source>
</evidence>
<feature type="compositionally biased region" description="Basic residues" evidence="1">
    <location>
        <begin position="32"/>
        <end position="44"/>
    </location>
</feature>
<dbReference type="AlphaFoldDB" id="A0A8E2JJC3"/>
<name>A0A8E2JJC3_9PEZI</name>
<proteinExistence type="predicted"/>
<reference evidence="2 3" key="1">
    <citation type="journal article" date="2016" name="Nat. Commun.">
        <title>Ectomycorrhizal ecology is imprinted in the genome of the dominant symbiotic fungus Cenococcum geophilum.</title>
        <authorList>
            <consortium name="DOE Joint Genome Institute"/>
            <person name="Peter M."/>
            <person name="Kohler A."/>
            <person name="Ohm R.A."/>
            <person name="Kuo A."/>
            <person name="Krutzmann J."/>
            <person name="Morin E."/>
            <person name="Arend M."/>
            <person name="Barry K.W."/>
            <person name="Binder M."/>
            <person name="Choi C."/>
            <person name="Clum A."/>
            <person name="Copeland A."/>
            <person name="Grisel N."/>
            <person name="Haridas S."/>
            <person name="Kipfer T."/>
            <person name="LaButti K."/>
            <person name="Lindquist E."/>
            <person name="Lipzen A."/>
            <person name="Maire R."/>
            <person name="Meier B."/>
            <person name="Mihaltcheva S."/>
            <person name="Molinier V."/>
            <person name="Murat C."/>
            <person name="Poggeler S."/>
            <person name="Quandt C.A."/>
            <person name="Sperisen C."/>
            <person name="Tritt A."/>
            <person name="Tisserant E."/>
            <person name="Crous P.W."/>
            <person name="Henrissat B."/>
            <person name="Nehls U."/>
            <person name="Egli S."/>
            <person name="Spatafora J.W."/>
            <person name="Grigoriev I.V."/>
            <person name="Martin F.M."/>
        </authorList>
    </citation>
    <scope>NUCLEOTIDE SEQUENCE [LARGE SCALE GENOMIC DNA]</scope>
    <source>
        <strain evidence="2 3">CBS 459.81</strain>
    </source>
</reference>